<proteinExistence type="predicted"/>
<dbReference type="GO" id="GO:0008168">
    <property type="term" value="F:methyltransferase activity"/>
    <property type="evidence" value="ECO:0007669"/>
    <property type="project" value="UniProtKB-KW"/>
</dbReference>
<dbReference type="InterPro" id="IPR011551">
    <property type="entry name" value="NTP_PyrPHydrolase_MazG"/>
</dbReference>
<feature type="domain" description="NTP pyrophosphohydrolase MazG-like" evidence="2">
    <location>
        <begin position="390"/>
        <end position="445"/>
    </location>
</feature>
<dbReference type="PIRSF" id="PIRSF002845">
    <property type="entry name" value="Ttrprl_mtas_MazG"/>
    <property type="match status" value="1"/>
</dbReference>
<protein>
    <submittedName>
        <fullName evidence="3">Tetrapyrrole methylase family protein / MazG family protein</fullName>
    </submittedName>
</protein>
<dbReference type="GO" id="GO:0006203">
    <property type="term" value="P:dGTP catabolic process"/>
    <property type="evidence" value="ECO:0007669"/>
    <property type="project" value="TreeGrafter"/>
</dbReference>
<gene>
    <name evidence="3" type="ORF">SAMN05421804_103292</name>
</gene>
<dbReference type="RefSeq" id="WP_031574881.1">
    <property type="nucleotide sequence ID" value="NZ_FNDZ01000003.1"/>
</dbReference>
<dbReference type="GO" id="GO:0046076">
    <property type="term" value="P:dTTP catabolic process"/>
    <property type="evidence" value="ECO:0007669"/>
    <property type="project" value="TreeGrafter"/>
</dbReference>
<dbReference type="InterPro" id="IPR035996">
    <property type="entry name" value="4pyrrol_Methylase_sf"/>
</dbReference>
<feature type="domain" description="Tetrapyrrole methylase" evidence="1">
    <location>
        <begin position="1"/>
        <end position="203"/>
    </location>
</feature>
<dbReference type="CDD" id="cd11723">
    <property type="entry name" value="YabN_N_like"/>
    <property type="match status" value="1"/>
</dbReference>
<dbReference type="GO" id="GO:0046081">
    <property type="term" value="P:dUTP catabolic process"/>
    <property type="evidence" value="ECO:0007669"/>
    <property type="project" value="TreeGrafter"/>
</dbReference>
<evidence type="ECO:0000313" key="4">
    <source>
        <dbReference type="Proteomes" id="UP000183255"/>
    </source>
</evidence>
<dbReference type="InterPro" id="IPR024180">
    <property type="entry name" value="Tetrapyrrole_Mease/MazG_pred"/>
</dbReference>
<dbReference type="FunFam" id="1.10.287.1080:FF:000001">
    <property type="entry name" value="Nucleoside triphosphate pyrophosphohydrolase"/>
    <property type="match status" value="1"/>
</dbReference>
<dbReference type="GO" id="GO:0046061">
    <property type="term" value="P:dATP catabolic process"/>
    <property type="evidence" value="ECO:0007669"/>
    <property type="project" value="TreeGrafter"/>
</dbReference>
<dbReference type="InterPro" id="IPR000878">
    <property type="entry name" value="4pyrrol_Mease"/>
</dbReference>
<dbReference type="Pfam" id="PF00590">
    <property type="entry name" value="TP_methylase"/>
    <property type="match status" value="1"/>
</dbReference>
<dbReference type="SUPFAM" id="SSF101386">
    <property type="entry name" value="all-alpha NTP pyrophosphatases"/>
    <property type="match status" value="2"/>
</dbReference>
<dbReference type="PANTHER" id="PTHR30522:SF0">
    <property type="entry name" value="NUCLEOSIDE TRIPHOSPHATE PYROPHOSPHOHYDROLASE"/>
    <property type="match status" value="1"/>
</dbReference>
<reference evidence="3 4" key="1">
    <citation type="submission" date="2016-10" db="EMBL/GenBank/DDBJ databases">
        <authorList>
            <person name="de Groot N.N."/>
        </authorList>
    </citation>
    <scope>NUCLEOTIDE SEQUENCE [LARGE SCALE GENOMIC DNA]</scope>
    <source>
        <strain evidence="3 4">CGMCC 1.5058</strain>
    </source>
</reference>
<organism evidence="3 4">
    <name type="scientific">Proteiniclasticum ruminis</name>
    <dbReference type="NCBI Taxonomy" id="398199"/>
    <lineage>
        <taxon>Bacteria</taxon>
        <taxon>Bacillati</taxon>
        <taxon>Bacillota</taxon>
        <taxon>Clostridia</taxon>
        <taxon>Eubacteriales</taxon>
        <taxon>Clostridiaceae</taxon>
        <taxon>Proteiniclasticum</taxon>
    </lineage>
</organism>
<keyword evidence="3" id="KW-0808">Transferase</keyword>
<dbReference type="GO" id="GO:0046047">
    <property type="term" value="P:TTP catabolic process"/>
    <property type="evidence" value="ECO:0007669"/>
    <property type="project" value="TreeGrafter"/>
</dbReference>
<sequence>MIHIVGLGPGHNDALTLGAVKALKNNAVFLRTEKHPTVSFLVEEGISYEAFDFVYEKAETFDEVYSTIADLLCTKGEKETFVYGVPGHPLVAEKSVLLLIEKCKEKGIPYKIHPAVSFVDAVLEALEVDPISGFRIVDALGIEEEVPDYHKGTLITQVFSPYIASRVKIALNAYLNDEDEIIYIRAAGTEEEVIRRIPLYELDRQRDADDLTSVYVPPMEGKYSFYDFMNIVKKLRDKDNGCPWDKEQTHESLKPYLIEESYEALEAIDLEDFDALREELGDVMLQVLLHSVISEEEGEFNVHEVVKVVSEKMIYRHPHVFEKDKDMTSDEVLIQWEALKKKEKGEETLSDSLRAISKYYPGLSRAEKIQKKARKYGFDWDDIKDVFLKVEEELLEIRQALKDQDERHVKKELGDLLFAVVNLARFLQADPEIAINETSDKFIRRITRMEELLEADQRAFQDLQLKELDEYWEKAKKEEKF</sequence>
<keyword evidence="3" id="KW-0489">Methyltransferase</keyword>
<evidence type="ECO:0000313" key="3">
    <source>
        <dbReference type="EMBL" id="SDI63428.1"/>
    </source>
</evidence>
<name>A0A1G8M663_9CLOT</name>
<dbReference type="InterPro" id="IPR035013">
    <property type="entry name" value="YabN_N"/>
</dbReference>
<dbReference type="Proteomes" id="UP000183255">
    <property type="component" value="Unassembled WGS sequence"/>
</dbReference>
<evidence type="ECO:0000259" key="1">
    <source>
        <dbReference type="Pfam" id="PF00590"/>
    </source>
</evidence>
<accession>A0A1G8M663</accession>
<dbReference type="NCBIfam" id="NF007113">
    <property type="entry name" value="PRK09562.1"/>
    <property type="match status" value="1"/>
</dbReference>
<feature type="domain" description="NTP pyrophosphohydrolase MazG-like" evidence="2">
    <location>
        <begin position="248"/>
        <end position="321"/>
    </location>
</feature>
<dbReference type="InterPro" id="IPR004518">
    <property type="entry name" value="MazG-like_dom"/>
</dbReference>
<dbReference type="GO" id="GO:0032259">
    <property type="term" value="P:methylation"/>
    <property type="evidence" value="ECO:0007669"/>
    <property type="project" value="UniProtKB-KW"/>
</dbReference>
<dbReference type="GO" id="GO:0006950">
    <property type="term" value="P:response to stress"/>
    <property type="evidence" value="ECO:0007669"/>
    <property type="project" value="UniProtKB-ARBA"/>
</dbReference>
<dbReference type="CDD" id="cd11529">
    <property type="entry name" value="NTP-PPase_MazG_Cterm"/>
    <property type="match status" value="1"/>
</dbReference>
<dbReference type="CDD" id="cd11528">
    <property type="entry name" value="NTP-PPase_MazG_Nterm"/>
    <property type="match status" value="1"/>
</dbReference>
<dbReference type="EMBL" id="FNDZ01000003">
    <property type="protein sequence ID" value="SDI63428.1"/>
    <property type="molecule type" value="Genomic_DNA"/>
</dbReference>
<dbReference type="FunFam" id="1.10.287.1080:FF:000003">
    <property type="entry name" value="Nucleoside triphosphate pyrophosphohydrolase"/>
    <property type="match status" value="1"/>
</dbReference>
<dbReference type="NCBIfam" id="TIGR00444">
    <property type="entry name" value="mazG"/>
    <property type="match status" value="1"/>
</dbReference>
<dbReference type="Gene3D" id="3.40.1010.10">
    <property type="entry name" value="Cobalt-precorrin-4 Transmethylase, Domain 1"/>
    <property type="match status" value="1"/>
</dbReference>
<dbReference type="AlphaFoldDB" id="A0A1G8M663"/>
<dbReference type="GO" id="GO:0046052">
    <property type="term" value="P:UTP catabolic process"/>
    <property type="evidence" value="ECO:0007669"/>
    <property type="project" value="TreeGrafter"/>
</dbReference>
<dbReference type="Gene3D" id="1.10.287.1080">
    <property type="entry name" value="MazG-like"/>
    <property type="match status" value="2"/>
</dbReference>
<dbReference type="SUPFAM" id="SSF53790">
    <property type="entry name" value="Tetrapyrrole methylase"/>
    <property type="match status" value="1"/>
</dbReference>
<dbReference type="Pfam" id="PF03819">
    <property type="entry name" value="MazG"/>
    <property type="match status" value="2"/>
</dbReference>
<dbReference type="InterPro" id="IPR048011">
    <property type="entry name" value="NTP-PPase_MazG-like_C"/>
</dbReference>
<evidence type="ECO:0000259" key="2">
    <source>
        <dbReference type="Pfam" id="PF03819"/>
    </source>
</evidence>
<dbReference type="InterPro" id="IPR048015">
    <property type="entry name" value="NTP-PPase_MazG-like_N"/>
</dbReference>
<dbReference type="GO" id="GO:0047429">
    <property type="term" value="F:nucleoside triphosphate diphosphatase activity"/>
    <property type="evidence" value="ECO:0007669"/>
    <property type="project" value="InterPro"/>
</dbReference>
<dbReference type="PANTHER" id="PTHR30522">
    <property type="entry name" value="NUCLEOSIDE TRIPHOSPHATE PYROPHOSPHOHYDROLASE"/>
    <property type="match status" value="1"/>
</dbReference>
<dbReference type="InterPro" id="IPR014777">
    <property type="entry name" value="4pyrrole_Mease_sub1"/>
</dbReference>